<dbReference type="EMBL" id="VSSQ01024417">
    <property type="protein sequence ID" value="MPM71924.1"/>
    <property type="molecule type" value="Genomic_DNA"/>
</dbReference>
<organism evidence="1">
    <name type="scientific">bioreactor metagenome</name>
    <dbReference type="NCBI Taxonomy" id="1076179"/>
    <lineage>
        <taxon>unclassified sequences</taxon>
        <taxon>metagenomes</taxon>
        <taxon>ecological metagenomes</taxon>
    </lineage>
</organism>
<gene>
    <name evidence="1" type="ORF">SDC9_118896</name>
</gene>
<comment type="caution">
    <text evidence="1">The sequence shown here is derived from an EMBL/GenBank/DDBJ whole genome shotgun (WGS) entry which is preliminary data.</text>
</comment>
<dbReference type="AlphaFoldDB" id="A0A645C967"/>
<accession>A0A645C967</accession>
<reference evidence="1" key="1">
    <citation type="submission" date="2019-08" db="EMBL/GenBank/DDBJ databases">
        <authorList>
            <person name="Kucharzyk K."/>
            <person name="Murdoch R.W."/>
            <person name="Higgins S."/>
            <person name="Loffler F."/>
        </authorList>
    </citation>
    <scope>NUCLEOTIDE SEQUENCE</scope>
</reference>
<evidence type="ECO:0000313" key="1">
    <source>
        <dbReference type="EMBL" id="MPM71924.1"/>
    </source>
</evidence>
<protein>
    <submittedName>
        <fullName evidence="1">Uncharacterized protein</fullName>
    </submittedName>
</protein>
<sequence length="83" mass="9544">MPLFHEAVLRAFRRHRQPVKLAREAYGEIADVDHLLNFAHALLQDFAHLHGDQASEVFFVFADTQRDLTHDLASDGRRYGAPF</sequence>
<name>A0A645C967_9ZZZZ</name>
<proteinExistence type="predicted"/>